<dbReference type="OrthoDB" id="13869at2"/>
<dbReference type="InterPro" id="IPR050678">
    <property type="entry name" value="DNA_Partitioning_ATPase"/>
</dbReference>
<dbReference type="InterPro" id="IPR015223">
    <property type="entry name" value="MipZ"/>
</dbReference>
<dbReference type="STRING" id="657014.SAMN04488092_104184"/>
<dbReference type="PANTHER" id="PTHR13696">
    <property type="entry name" value="P-LOOP CONTAINING NUCLEOSIDE TRIPHOSPHATE HYDROLASE"/>
    <property type="match status" value="1"/>
</dbReference>
<dbReference type="AlphaFoldDB" id="A0A1H9DJW0"/>
<dbReference type="RefSeq" id="WP_090269270.1">
    <property type="nucleotide sequence ID" value="NZ_FOEP01000004.1"/>
</dbReference>
<organism evidence="1 2">
    <name type="scientific">Thalassovita taeanensis</name>
    <dbReference type="NCBI Taxonomy" id="657014"/>
    <lineage>
        <taxon>Bacteria</taxon>
        <taxon>Pseudomonadati</taxon>
        <taxon>Pseudomonadota</taxon>
        <taxon>Alphaproteobacteria</taxon>
        <taxon>Rhodobacterales</taxon>
        <taxon>Roseobacteraceae</taxon>
        <taxon>Thalassovita</taxon>
    </lineage>
</organism>
<proteinExistence type="predicted"/>
<keyword evidence="2" id="KW-1185">Reference proteome</keyword>
<accession>A0A1H9DJW0</accession>
<dbReference type="Proteomes" id="UP000198634">
    <property type="component" value="Unassembled WGS sequence"/>
</dbReference>
<dbReference type="SUPFAM" id="SSF52540">
    <property type="entry name" value="P-loop containing nucleoside triphosphate hydrolases"/>
    <property type="match status" value="1"/>
</dbReference>
<dbReference type="InterPro" id="IPR027417">
    <property type="entry name" value="P-loop_NTPase"/>
</dbReference>
<dbReference type="PANTHER" id="PTHR13696:SF96">
    <property type="entry name" value="COBQ_COBB_MIND_PARA NUCLEOTIDE BINDING DOMAIN-CONTAINING PROTEIN"/>
    <property type="match status" value="1"/>
</dbReference>
<dbReference type="EMBL" id="FOEP01000004">
    <property type="protein sequence ID" value="SEQ13719.1"/>
    <property type="molecule type" value="Genomic_DNA"/>
</dbReference>
<gene>
    <name evidence="1" type="ORF">SAMN04488092_104184</name>
</gene>
<evidence type="ECO:0000313" key="2">
    <source>
        <dbReference type="Proteomes" id="UP000198634"/>
    </source>
</evidence>
<protein>
    <submittedName>
        <fullName evidence="1">Chromosome partitioning protein</fullName>
    </submittedName>
</protein>
<evidence type="ECO:0000313" key="1">
    <source>
        <dbReference type="EMBL" id="SEQ13719.1"/>
    </source>
</evidence>
<reference evidence="1 2" key="1">
    <citation type="submission" date="2016-10" db="EMBL/GenBank/DDBJ databases">
        <authorList>
            <person name="de Groot N.N."/>
        </authorList>
    </citation>
    <scope>NUCLEOTIDE SEQUENCE [LARGE SCALE GENOMIC DNA]</scope>
    <source>
        <strain evidence="1 2">DSM 22007</strain>
    </source>
</reference>
<name>A0A1H9DJW0_9RHOB</name>
<dbReference type="CDD" id="cd02042">
    <property type="entry name" value="ParAB_family"/>
    <property type="match status" value="1"/>
</dbReference>
<dbReference type="Gene3D" id="3.40.50.300">
    <property type="entry name" value="P-loop containing nucleotide triphosphate hydrolases"/>
    <property type="match status" value="1"/>
</dbReference>
<sequence>MAHIIVVGNEKGGAGKSTVSMHVATALARMGHRVGVLDLDLRQKTFARYVDNRQKFQAKSELDLPSPTYHDLPQIEQSELKPGENIYDHRLSAAIAALEPETDFILIDCPGSHTRLSQVAHSLADTLITPLNDSFVDFDLLAHVDSDGKKILGPSVYSEMVWNARQLRAQAGLKPIDWIVLRNRLGAQNMVNKEKMGKALDGLAKRIGFRVVPGFNERVIFRELFPRGLTLLDLKDIGVKQMNISNVAARQELRDLIKALNLPGVTPDF</sequence>
<dbReference type="Pfam" id="PF09140">
    <property type="entry name" value="MipZ"/>
    <property type="match status" value="1"/>
</dbReference>